<accession>A0A0V0QUX6</accession>
<evidence type="ECO:0000313" key="3">
    <source>
        <dbReference type="Proteomes" id="UP000054937"/>
    </source>
</evidence>
<dbReference type="Proteomes" id="UP000054937">
    <property type="component" value="Unassembled WGS sequence"/>
</dbReference>
<dbReference type="SUPFAM" id="SSF103486">
    <property type="entry name" value="V-type ATP synthase subunit C"/>
    <property type="match status" value="1"/>
</dbReference>
<comment type="caution">
    <text evidence="2">The sequence shown here is derived from an EMBL/GenBank/DDBJ whole genome shotgun (WGS) entry which is preliminary data.</text>
</comment>
<gene>
    <name evidence="2" type="ORF">PPERSA_01160</name>
</gene>
<evidence type="ECO:0000256" key="1">
    <source>
        <dbReference type="SAM" id="Coils"/>
    </source>
</evidence>
<evidence type="ECO:0000313" key="2">
    <source>
        <dbReference type="EMBL" id="KRX06082.1"/>
    </source>
</evidence>
<reference evidence="2 3" key="1">
    <citation type="journal article" date="2015" name="Sci. Rep.">
        <title>Genome of the facultative scuticociliatosis pathogen Pseudocohnilembus persalinus provides insight into its virulence through horizontal gene transfer.</title>
        <authorList>
            <person name="Xiong J."/>
            <person name="Wang G."/>
            <person name="Cheng J."/>
            <person name="Tian M."/>
            <person name="Pan X."/>
            <person name="Warren A."/>
            <person name="Jiang C."/>
            <person name="Yuan D."/>
            <person name="Miao W."/>
        </authorList>
    </citation>
    <scope>NUCLEOTIDE SEQUENCE [LARGE SCALE GENOMIC DNA]</scope>
    <source>
        <strain evidence="2">36N120E</strain>
    </source>
</reference>
<keyword evidence="3" id="KW-1185">Reference proteome</keyword>
<protein>
    <submittedName>
        <fullName evidence="2">ATPase, V0 complex, c/d subunit</fullName>
    </submittedName>
</protein>
<proteinExistence type="predicted"/>
<dbReference type="PANTHER" id="PTHR40131">
    <property type="entry name" value="C1Q DOMAIN-CONTAINING PROTEIN"/>
    <property type="match status" value="1"/>
</dbReference>
<dbReference type="AlphaFoldDB" id="A0A0V0QUX6"/>
<dbReference type="PANTHER" id="PTHR40131:SF1">
    <property type="entry name" value="C1Q DOMAIN-CONTAINING PROTEIN"/>
    <property type="match status" value="1"/>
</dbReference>
<keyword evidence="1" id="KW-0175">Coiled coil</keyword>
<dbReference type="EMBL" id="LDAU01000102">
    <property type="protein sequence ID" value="KRX06082.1"/>
    <property type="molecule type" value="Genomic_DNA"/>
</dbReference>
<name>A0A0V0QUX6_PSEPJ</name>
<dbReference type="InParanoid" id="A0A0V0QUX6"/>
<feature type="coiled-coil region" evidence="1">
    <location>
        <begin position="2"/>
        <end position="45"/>
    </location>
</feature>
<dbReference type="InterPro" id="IPR036079">
    <property type="entry name" value="ATPase_csu/dsu_sf"/>
</dbReference>
<sequence>MNENVLRQIQDLQNILKFKSDQSQIKELKNLSKQYQLQQEIQNQEIKNLIRLLEDDFKVFNQQLNSKATEEDISKEQLDKQQKYQEEKLKDFQAEIRDQLVLYNNQYQAKFQSFGSLQNQIKSVQEQMKQMLQYKVDQNYFDELRKQIDKDLDEKVDLQEVQSALNAVQQDISQRFLEFKNDIRHLLKVNDELCQQQLQDMQQIYQGTNSPQYVIHHSAGRLKDIKHNSGKVITGLTLQDFIIIPEKSKIGVSYMGDQLGEGFLTLKRL</sequence>
<organism evidence="2 3">
    <name type="scientific">Pseudocohnilembus persalinus</name>
    <name type="common">Ciliate</name>
    <dbReference type="NCBI Taxonomy" id="266149"/>
    <lineage>
        <taxon>Eukaryota</taxon>
        <taxon>Sar</taxon>
        <taxon>Alveolata</taxon>
        <taxon>Ciliophora</taxon>
        <taxon>Intramacronucleata</taxon>
        <taxon>Oligohymenophorea</taxon>
        <taxon>Scuticociliatia</taxon>
        <taxon>Philasterida</taxon>
        <taxon>Pseudocohnilembidae</taxon>
        <taxon>Pseudocohnilembus</taxon>
    </lineage>
</organism>